<feature type="binding site" evidence="15">
    <location>
        <position position="200"/>
    </location>
    <ligand>
        <name>5-phospho-alpha-D-ribose 1-diphosphate</name>
        <dbReference type="ChEBI" id="CHEBI:58017"/>
    </ligand>
</feature>
<dbReference type="NCBIfam" id="NF001097">
    <property type="entry name" value="PRK00129.1"/>
    <property type="match status" value="1"/>
</dbReference>
<evidence type="ECO:0000256" key="14">
    <source>
        <dbReference type="ARBA" id="ARBA00079807"/>
    </source>
</evidence>
<dbReference type="FunFam" id="3.40.50.2020:FF:000003">
    <property type="entry name" value="Uracil phosphoribosyltransferase"/>
    <property type="match status" value="1"/>
</dbReference>
<dbReference type="GO" id="GO:0005737">
    <property type="term" value="C:cytoplasm"/>
    <property type="evidence" value="ECO:0007669"/>
    <property type="project" value="UniProtKB-ARBA"/>
</dbReference>
<dbReference type="GO" id="GO:0000287">
    <property type="term" value="F:magnesium ion binding"/>
    <property type="evidence" value="ECO:0007669"/>
    <property type="project" value="UniProtKB-UniRule"/>
</dbReference>
<dbReference type="InterPro" id="IPR029057">
    <property type="entry name" value="PRTase-like"/>
</dbReference>
<dbReference type="InterPro" id="IPR000836">
    <property type="entry name" value="PRTase_dom"/>
</dbReference>
<dbReference type="Gene3D" id="3.40.50.2020">
    <property type="match status" value="1"/>
</dbReference>
<keyword evidence="5 15" id="KW-0328">Glycosyltransferase</keyword>
<dbReference type="CDD" id="cd06223">
    <property type="entry name" value="PRTases_typeI"/>
    <property type="match status" value="1"/>
</dbReference>
<name>A0A1I0FEK0_9FIRM</name>
<feature type="binding site" evidence="15">
    <location>
        <position position="194"/>
    </location>
    <ligand>
        <name>uracil</name>
        <dbReference type="ChEBI" id="CHEBI:17568"/>
    </ligand>
</feature>
<evidence type="ECO:0000256" key="1">
    <source>
        <dbReference type="ARBA" id="ARBA00005180"/>
    </source>
</evidence>
<dbReference type="Pfam" id="PF14681">
    <property type="entry name" value="UPRTase"/>
    <property type="match status" value="1"/>
</dbReference>
<dbReference type="GO" id="GO:0044206">
    <property type="term" value="P:UMP salvage"/>
    <property type="evidence" value="ECO:0007669"/>
    <property type="project" value="UniProtKB-UniRule"/>
</dbReference>
<dbReference type="GO" id="GO:0006223">
    <property type="term" value="P:uracil salvage"/>
    <property type="evidence" value="ECO:0007669"/>
    <property type="project" value="InterPro"/>
</dbReference>
<dbReference type="PANTHER" id="PTHR32315:SF4">
    <property type="entry name" value="URACIL PHOSPHORIBOSYLTRANSFERASE, CHLOROPLASTIC"/>
    <property type="match status" value="1"/>
</dbReference>
<reference evidence="17 18" key="1">
    <citation type="submission" date="2016-10" db="EMBL/GenBank/DDBJ databases">
        <authorList>
            <person name="de Groot N.N."/>
        </authorList>
    </citation>
    <scope>NUCLEOTIDE SEQUENCE [LARGE SCALE GENOMIC DNA]</scope>
    <source>
        <strain evidence="17 18">DSM 1801</strain>
    </source>
</reference>
<evidence type="ECO:0000256" key="13">
    <source>
        <dbReference type="ARBA" id="ARBA00072146"/>
    </source>
</evidence>
<evidence type="ECO:0000256" key="3">
    <source>
        <dbReference type="ARBA" id="ARBA00011894"/>
    </source>
</evidence>
<dbReference type="OrthoDB" id="9781675at2"/>
<evidence type="ECO:0000256" key="7">
    <source>
        <dbReference type="ARBA" id="ARBA00022741"/>
    </source>
</evidence>
<proteinExistence type="inferred from homology"/>
<accession>A0A1I0FEK0</accession>
<keyword evidence="9 15" id="KW-0342">GTP-binding</keyword>
<dbReference type="NCBIfam" id="TIGR01091">
    <property type="entry name" value="upp"/>
    <property type="match status" value="1"/>
</dbReference>
<keyword evidence="7 15" id="KW-0547">Nucleotide-binding</keyword>
<dbReference type="RefSeq" id="WP_092478812.1">
    <property type="nucleotide sequence ID" value="NZ_FOHN01000031.1"/>
</dbReference>
<dbReference type="HAMAP" id="MF_01218_B">
    <property type="entry name" value="Upp_B"/>
    <property type="match status" value="1"/>
</dbReference>
<evidence type="ECO:0000256" key="4">
    <source>
        <dbReference type="ARBA" id="ARBA00022533"/>
    </source>
</evidence>
<comment type="pathway">
    <text evidence="1 15">Pyrimidine metabolism; UMP biosynthesis via salvage pathway; UMP from uracil: step 1/1.</text>
</comment>
<comment type="function">
    <text evidence="12 15">Catalyzes the conversion of uracil and 5-phospho-alpha-D-ribose 1-diphosphate (PRPP) to UMP and diphosphate.</text>
</comment>
<evidence type="ECO:0000313" key="17">
    <source>
        <dbReference type="EMBL" id="SET56602.1"/>
    </source>
</evidence>
<feature type="binding site" evidence="15">
    <location>
        <position position="79"/>
    </location>
    <ligand>
        <name>5-phospho-alpha-D-ribose 1-diphosphate</name>
        <dbReference type="ChEBI" id="CHEBI:58017"/>
    </ligand>
</feature>
<dbReference type="STRING" id="29364.SAMN04487772_13110"/>
<gene>
    <name evidence="15" type="primary">upp</name>
    <name evidence="17" type="ORF">SAMN04487772_13110</name>
</gene>
<feature type="domain" description="Phosphoribosyltransferase" evidence="16">
    <location>
        <begin position="6"/>
        <end position="208"/>
    </location>
</feature>
<dbReference type="GO" id="GO:0004845">
    <property type="term" value="F:uracil phosphoribosyltransferase activity"/>
    <property type="evidence" value="ECO:0007669"/>
    <property type="project" value="UniProtKB-UniRule"/>
</dbReference>
<dbReference type="PANTHER" id="PTHR32315">
    <property type="entry name" value="ADENINE PHOSPHORIBOSYLTRANSFERASE"/>
    <property type="match status" value="1"/>
</dbReference>
<sequence length="209" mass="23076">MSKITVMNHPLIQHKIGIMRMKHTSTKEFRDLVSEVAMLICYEATRELPLEDIEIETPLVKTTVKEIAGKKLCIVPILRAGLHMADGILNLIPNAKVGHIGMYRNEETLEPVEYFCKLPHDAADREIFVVDPMLATGGSAIAAINNLKQRGITKIHFLCLIAAPEGVKALQEAHPDVDVFIGALDERLNENGYILPGLGDAGDRIYGTK</sequence>
<evidence type="ECO:0000256" key="15">
    <source>
        <dbReference type="HAMAP-Rule" id="MF_01218"/>
    </source>
</evidence>
<evidence type="ECO:0000256" key="8">
    <source>
        <dbReference type="ARBA" id="ARBA00022842"/>
    </source>
</evidence>
<feature type="binding site" evidence="15">
    <location>
        <begin position="199"/>
        <end position="201"/>
    </location>
    <ligand>
        <name>uracil</name>
        <dbReference type="ChEBI" id="CHEBI:17568"/>
    </ligand>
</feature>
<dbReference type="GO" id="GO:0005525">
    <property type="term" value="F:GTP binding"/>
    <property type="evidence" value="ECO:0007669"/>
    <property type="project" value="UniProtKB-KW"/>
</dbReference>
<feature type="binding site" evidence="15">
    <location>
        <position position="104"/>
    </location>
    <ligand>
        <name>5-phospho-alpha-D-ribose 1-diphosphate</name>
        <dbReference type="ChEBI" id="CHEBI:58017"/>
    </ligand>
</feature>
<organism evidence="17 18">
    <name type="scientific">[Clostridium] polysaccharolyticum</name>
    <dbReference type="NCBI Taxonomy" id="29364"/>
    <lineage>
        <taxon>Bacteria</taxon>
        <taxon>Bacillati</taxon>
        <taxon>Bacillota</taxon>
        <taxon>Clostridia</taxon>
        <taxon>Lachnospirales</taxon>
        <taxon>Lachnospiraceae</taxon>
    </lineage>
</organism>
<feature type="binding site" evidence="15">
    <location>
        <begin position="131"/>
        <end position="139"/>
    </location>
    <ligand>
        <name>5-phospho-alpha-D-ribose 1-diphosphate</name>
        <dbReference type="ChEBI" id="CHEBI:58017"/>
    </ligand>
</feature>
<evidence type="ECO:0000256" key="5">
    <source>
        <dbReference type="ARBA" id="ARBA00022676"/>
    </source>
</evidence>
<dbReference type="EC" id="2.4.2.9" evidence="3 15"/>
<dbReference type="UniPathway" id="UPA00574">
    <property type="reaction ID" value="UER00636"/>
</dbReference>
<keyword evidence="6 15" id="KW-0808">Transferase</keyword>
<keyword evidence="4 15" id="KW-0021">Allosteric enzyme</keyword>
<evidence type="ECO:0000256" key="9">
    <source>
        <dbReference type="ARBA" id="ARBA00023134"/>
    </source>
</evidence>
<dbReference type="SUPFAM" id="SSF53271">
    <property type="entry name" value="PRTase-like"/>
    <property type="match status" value="1"/>
</dbReference>
<dbReference type="InterPro" id="IPR034332">
    <property type="entry name" value="Upp_B"/>
</dbReference>
<comment type="activity regulation">
    <text evidence="15">Allosterically activated by GTP.</text>
</comment>
<keyword evidence="18" id="KW-1185">Reference proteome</keyword>
<evidence type="ECO:0000259" key="16">
    <source>
        <dbReference type="Pfam" id="PF14681"/>
    </source>
</evidence>
<dbReference type="AlphaFoldDB" id="A0A1I0FEK0"/>
<keyword evidence="8 15" id="KW-0460">Magnesium</keyword>
<protein>
    <recommendedName>
        <fullName evidence="13 15">Uracil phosphoribosyltransferase</fullName>
        <ecNumber evidence="3 15">2.4.2.9</ecNumber>
    </recommendedName>
    <alternativeName>
        <fullName evidence="10 15">UMP pyrophosphorylase</fullName>
    </alternativeName>
    <alternativeName>
        <fullName evidence="14 15">UPRTase</fullName>
    </alternativeName>
</protein>
<dbReference type="InterPro" id="IPR005765">
    <property type="entry name" value="UPRT"/>
</dbReference>
<comment type="similarity">
    <text evidence="2 15">Belongs to the UPRTase family.</text>
</comment>
<evidence type="ECO:0000256" key="6">
    <source>
        <dbReference type="ARBA" id="ARBA00022679"/>
    </source>
</evidence>
<dbReference type="Proteomes" id="UP000199800">
    <property type="component" value="Unassembled WGS sequence"/>
</dbReference>
<dbReference type="InterPro" id="IPR050054">
    <property type="entry name" value="UPRTase/APRTase"/>
</dbReference>
<comment type="catalytic activity">
    <reaction evidence="11 15">
        <text>UMP + diphosphate = 5-phospho-alpha-D-ribose 1-diphosphate + uracil</text>
        <dbReference type="Rhea" id="RHEA:13017"/>
        <dbReference type="ChEBI" id="CHEBI:17568"/>
        <dbReference type="ChEBI" id="CHEBI:33019"/>
        <dbReference type="ChEBI" id="CHEBI:57865"/>
        <dbReference type="ChEBI" id="CHEBI:58017"/>
        <dbReference type="EC" id="2.4.2.9"/>
    </reaction>
</comment>
<evidence type="ECO:0000256" key="2">
    <source>
        <dbReference type="ARBA" id="ARBA00009516"/>
    </source>
</evidence>
<evidence type="ECO:0000256" key="10">
    <source>
        <dbReference type="ARBA" id="ARBA00031082"/>
    </source>
</evidence>
<dbReference type="EMBL" id="FOHN01000031">
    <property type="protein sequence ID" value="SET56602.1"/>
    <property type="molecule type" value="Genomic_DNA"/>
</dbReference>
<evidence type="ECO:0000256" key="11">
    <source>
        <dbReference type="ARBA" id="ARBA00052919"/>
    </source>
</evidence>
<comment type="cofactor">
    <cofactor evidence="15">
        <name>Mg(2+)</name>
        <dbReference type="ChEBI" id="CHEBI:18420"/>
    </cofactor>
    <text evidence="15">Binds 1 Mg(2+) ion per subunit. The magnesium is bound as Mg-PRPP.</text>
</comment>
<evidence type="ECO:0000313" key="18">
    <source>
        <dbReference type="Proteomes" id="UP000199800"/>
    </source>
</evidence>
<evidence type="ECO:0000256" key="12">
    <source>
        <dbReference type="ARBA" id="ARBA00056901"/>
    </source>
</evidence>